<feature type="compositionally biased region" description="Polar residues" evidence="14">
    <location>
        <begin position="148"/>
        <end position="180"/>
    </location>
</feature>
<evidence type="ECO:0000256" key="5">
    <source>
        <dbReference type="ARBA" id="ARBA00022741"/>
    </source>
</evidence>
<dbReference type="GO" id="GO:0051276">
    <property type="term" value="P:chromosome organization"/>
    <property type="evidence" value="ECO:0007669"/>
    <property type="project" value="InterPro"/>
</dbReference>
<dbReference type="InterPro" id="IPR027417">
    <property type="entry name" value="P-loop_NTPase"/>
</dbReference>
<dbReference type="FunFam" id="1.10.510.10:FF:000256">
    <property type="entry name" value="Serine/threonine-protein kinase TOUSLED"/>
    <property type="match status" value="1"/>
</dbReference>
<feature type="coiled-coil region" evidence="13">
    <location>
        <begin position="879"/>
        <end position="1040"/>
    </location>
</feature>
<dbReference type="eggNOG" id="KOG1151">
    <property type="taxonomic scope" value="Eukaryota"/>
</dbReference>
<evidence type="ECO:0000256" key="13">
    <source>
        <dbReference type="SAM" id="Coils"/>
    </source>
</evidence>
<dbReference type="PROSITE" id="PS00108">
    <property type="entry name" value="PROTEIN_KINASE_ST"/>
    <property type="match status" value="1"/>
</dbReference>
<keyword evidence="4" id="KW-0808">Transferase</keyword>
<evidence type="ECO:0000256" key="4">
    <source>
        <dbReference type="ARBA" id="ARBA00022679"/>
    </source>
</evidence>
<dbReference type="InterPro" id="IPR011009">
    <property type="entry name" value="Kinase-like_dom_sf"/>
</dbReference>
<dbReference type="InterPro" id="IPR041741">
    <property type="entry name" value="SMC3_ABC_euk"/>
</dbReference>
<keyword evidence="5 12" id="KW-0547">Nucleotide-binding</keyword>
<dbReference type="GO" id="GO:0004672">
    <property type="term" value="F:protein kinase activity"/>
    <property type="evidence" value="ECO:0007669"/>
    <property type="project" value="InterPro"/>
</dbReference>
<dbReference type="FunFam" id="3.40.50.300:FF:000424">
    <property type="entry name" value="Structural maintenance of chromosomes 3"/>
    <property type="match status" value="1"/>
</dbReference>
<dbReference type="GO" id="GO:0051301">
    <property type="term" value="P:cell division"/>
    <property type="evidence" value="ECO:0007669"/>
    <property type="project" value="UniProtKB-KW"/>
</dbReference>
<dbReference type="Gene3D" id="1.20.1060.20">
    <property type="match status" value="1"/>
</dbReference>
<feature type="region of interest" description="Disordered" evidence="14">
    <location>
        <begin position="326"/>
        <end position="345"/>
    </location>
</feature>
<keyword evidence="17" id="KW-1185">Reference proteome</keyword>
<keyword evidence="11" id="KW-0131">Cell cycle</keyword>
<name>W9R7F0_9ROSA</name>
<feature type="coiled-coil region" evidence="13">
    <location>
        <begin position="1373"/>
        <end position="1456"/>
    </location>
</feature>
<dbReference type="SUPFAM" id="SSF56112">
    <property type="entry name" value="Protein kinase-like (PK-like)"/>
    <property type="match status" value="1"/>
</dbReference>
<evidence type="ECO:0000256" key="9">
    <source>
        <dbReference type="ARBA" id="ARBA00023054"/>
    </source>
</evidence>
<dbReference type="InterPro" id="IPR008271">
    <property type="entry name" value="Ser/Thr_kinase_AS"/>
</dbReference>
<dbReference type="SUPFAM" id="SSF52540">
    <property type="entry name" value="P-loop containing nucleoside triphosphate hydrolases"/>
    <property type="match status" value="1"/>
</dbReference>
<dbReference type="InterPro" id="IPR017441">
    <property type="entry name" value="Protein_kinase_ATP_BS"/>
</dbReference>
<dbReference type="Pfam" id="PF02463">
    <property type="entry name" value="SMC_N"/>
    <property type="match status" value="1"/>
</dbReference>
<dbReference type="Gene3D" id="3.40.50.300">
    <property type="entry name" value="P-loop containing nucleotide triphosphate hydrolases"/>
    <property type="match status" value="2"/>
</dbReference>
<dbReference type="Proteomes" id="UP000030645">
    <property type="component" value="Unassembled WGS sequence"/>
</dbReference>
<evidence type="ECO:0000256" key="3">
    <source>
        <dbReference type="ARBA" id="ARBA00022618"/>
    </source>
</evidence>
<evidence type="ECO:0000256" key="1">
    <source>
        <dbReference type="ARBA" id="ARBA00004123"/>
    </source>
</evidence>
<dbReference type="InterPro" id="IPR003395">
    <property type="entry name" value="RecF/RecN/SMC_N"/>
</dbReference>
<feature type="domain" description="Protein kinase" evidence="15">
    <location>
        <begin position="411"/>
        <end position="684"/>
    </location>
</feature>
<feature type="compositionally biased region" description="Basic and acidic residues" evidence="14">
    <location>
        <begin position="326"/>
        <end position="339"/>
    </location>
</feature>
<dbReference type="Pfam" id="PF00069">
    <property type="entry name" value="Pkinase"/>
    <property type="match status" value="1"/>
</dbReference>
<dbReference type="GO" id="GO:0016887">
    <property type="term" value="F:ATP hydrolysis activity"/>
    <property type="evidence" value="ECO:0007669"/>
    <property type="project" value="InterPro"/>
</dbReference>
<dbReference type="Gene3D" id="3.30.70.1620">
    <property type="match status" value="1"/>
</dbReference>
<organism evidence="16 17">
    <name type="scientific">Morus notabilis</name>
    <dbReference type="NCBI Taxonomy" id="981085"/>
    <lineage>
        <taxon>Eukaryota</taxon>
        <taxon>Viridiplantae</taxon>
        <taxon>Streptophyta</taxon>
        <taxon>Embryophyta</taxon>
        <taxon>Tracheophyta</taxon>
        <taxon>Spermatophyta</taxon>
        <taxon>Magnoliopsida</taxon>
        <taxon>eudicotyledons</taxon>
        <taxon>Gunneridae</taxon>
        <taxon>Pentapetalae</taxon>
        <taxon>rosids</taxon>
        <taxon>fabids</taxon>
        <taxon>Rosales</taxon>
        <taxon>Moraceae</taxon>
        <taxon>Moreae</taxon>
        <taxon>Morus</taxon>
    </lineage>
</organism>
<dbReference type="Pfam" id="PF06470">
    <property type="entry name" value="SMC_hinge"/>
    <property type="match status" value="1"/>
</dbReference>
<evidence type="ECO:0000256" key="14">
    <source>
        <dbReference type="SAM" id="MobiDB-lite"/>
    </source>
</evidence>
<evidence type="ECO:0000256" key="7">
    <source>
        <dbReference type="ARBA" id="ARBA00022777"/>
    </source>
</evidence>
<dbReference type="GO" id="GO:0051321">
    <property type="term" value="P:meiotic cell cycle"/>
    <property type="evidence" value="ECO:0007669"/>
    <property type="project" value="UniProtKB-KW"/>
</dbReference>
<feature type="coiled-coil region" evidence="13">
    <location>
        <begin position="197"/>
        <end position="252"/>
    </location>
</feature>
<dbReference type="EMBL" id="KE343728">
    <property type="protein sequence ID" value="EXB39682.1"/>
    <property type="molecule type" value="Genomic_DNA"/>
</dbReference>
<feature type="region of interest" description="Disordered" evidence="14">
    <location>
        <begin position="1"/>
        <end position="21"/>
    </location>
</feature>
<dbReference type="InterPro" id="IPR036277">
    <property type="entry name" value="SMC_hinge_sf"/>
</dbReference>
<feature type="coiled-coil region" evidence="13">
    <location>
        <begin position="1509"/>
        <end position="1605"/>
    </location>
</feature>
<dbReference type="Gene3D" id="1.10.510.10">
    <property type="entry name" value="Transferase(Phosphotransferase) domain 1"/>
    <property type="match status" value="1"/>
</dbReference>
<evidence type="ECO:0000256" key="11">
    <source>
        <dbReference type="ARBA" id="ARBA00023306"/>
    </source>
</evidence>
<dbReference type="GO" id="GO:0005694">
    <property type="term" value="C:chromosome"/>
    <property type="evidence" value="ECO:0007669"/>
    <property type="project" value="InterPro"/>
</dbReference>
<dbReference type="SMART" id="SM00220">
    <property type="entry name" value="S_TKc"/>
    <property type="match status" value="1"/>
</dbReference>
<dbReference type="STRING" id="981085.W9R7F0"/>
<feature type="binding site" evidence="12">
    <location>
        <position position="440"/>
    </location>
    <ligand>
        <name>ATP</name>
        <dbReference type="ChEBI" id="CHEBI:30616"/>
    </ligand>
</feature>
<dbReference type="eggNOG" id="KOG0964">
    <property type="taxonomic scope" value="Eukaryota"/>
</dbReference>
<proteinExistence type="inferred from homology"/>
<feature type="compositionally biased region" description="Low complexity" evidence="14">
    <location>
        <begin position="10"/>
        <end position="20"/>
    </location>
</feature>
<evidence type="ECO:0000256" key="10">
    <source>
        <dbReference type="ARBA" id="ARBA00023242"/>
    </source>
</evidence>
<evidence type="ECO:0000259" key="15">
    <source>
        <dbReference type="PROSITE" id="PS50011"/>
    </source>
</evidence>
<dbReference type="PANTHER" id="PTHR43977">
    <property type="entry name" value="STRUCTURAL MAINTENANCE OF CHROMOSOMES PROTEIN 3"/>
    <property type="match status" value="1"/>
</dbReference>
<evidence type="ECO:0000313" key="17">
    <source>
        <dbReference type="Proteomes" id="UP000030645"/>
    </source>
</evidence>
<dbReference type="PROSITE" id="PS50011">
    <property type="entry name" value="PROTEIN_KINASE_DOM"/>
    <property type="match status" value="1"/>
</dbReference>
<evidence type="ECO:0000256" key="2">
    <source>
        <dbReference type="ARBA" id="ARBA00005917"/>
    </source>
</evidence>
<dbReference type="GO" id="GO:0005524">
    <property type="term" value="F:ATP binding"/>
    <property type="evidence" value="ECO:0007669"/>
    <property type="project" value="UniProtKB-UniRule"/>
</dbReference>
<dbReference type="CDD" id="cd13990">
    <property type="entry name" value="STKc_TLK"/>
    <property type="match status" value="1"/>
</dbReference>
<keyword evidence="7 16" id="KW-0418">Kinase</keyword>
<dbReference type="SUPFAM" id="SSF75553">
    <property type="entry name" value="Smc hinge domain"/>
    <property type="match status" value="1"/>
</dbReference>
<evidence type="ECO:0000256" key="12">
    <source>
        <dbReference type="PROSITE-ProRule" id="PRU10141"/>
    </source>
</evidence>
<reference evidence="17" key="1">
    <citation type="submission" date="2013-01" db="EMBL/GenBank/DDBJ databases">
        <title>Draft Genome Sequence of a Mulberry Tree, Morus notabilis C.K. Schneid.</title>
        <authorList>
            <person name="He N."/>
            <person name="Zhao S."/>
        </authorList>
    </citation>
    <scope>NUCLEOTIDE SEQUENCE</scope>
</reference>
<dbReference type="InterPro" id="IPR000719">
    <property type="entry name" value="Prot_kinase_dom"/>
</dbReference>
<dbReference type="SMART" id="SM00968">
    <property type="entry name" value="SMC_hinge"/>
    <property type="match status" value="1"/>
</dbReference>
<sequence length="1889" mass="216999">MSDDMLLHFSSNSSNQSDHSLPTKIAKLEARMVGKASSAASAAAAIAVQPAAQQQQPAWSSVVSSAVKFVSDELAEPSTSSDSDDDNGGEFLIQANTQKRQKLQQDEGSTVFEHVDAVTEGRQVILETVETKANDTNRKKHGRGRGPTVSSRGRGSRVNDQTRSQISPATVTPSNGQLEYSYNKDNRSKEHFRNDGRLSLEEEVASLRAKVAALEEDLRKSFEEASNYQNLCKQLEKELKDLKDKEQQVNPKRTKVISDLLISVSKAERQEARMKVRQDSLRLGNVGVIRAGTVISETWEDGQALKDLNAHLRQLLETKEAVERQRKSLKKRQSDKGDGADVETGMQEEDMLIQDEIYKSRLASIKREEEIILRERDRYEVEKGRLIREMKRIRDEDGSRFNNFQVLNHRYALLNLLGKGGFSEVYKAYDLVEHRYVACKLHGLNAQWSEEKKQSYIRHAIREYNIHKTLVHHHIVRLWDIFEIDHNTFCTVLEYCSGKDLDAVLKATPVLPEREARIIMVQIFQGLIYLNKRAQKIIHYDLKPGNVLFDELGVAKVTDFGLSKIVEDDVGSQGMELTSQGAGTYWYLPPECFELSKIPLISSKVDVWSAGILFYQMLFGKRPFGHDQTQERILREDTIIKARKVEFPSKPSVSNEAKELIRRCLTYNQAERPDVLTIAQDPYLCYTKSSDFGEGKHLRAKVHCRCVKIEGFKSYKEEVATEPFSPKVNCVVGANGSGKSNFFHAIRFVLSDLFQNLRSEDRHALLHEGAGYQVSSAFVEIVFDNSDNRIPVDKEEVCLRRTITPKKDDYFLDGKHITKTEVMNLLESAGFSRSNPYYVVQQGKIASLTLMKDSERLDLLKEIGGTRVYEERRRESNKRKQIIQVVQYLDERLKELDEEKEELRKYQQLDKQRKSLEFTIYDKELHDARQKLAEVEEARTKVSETSARMYNSVLDAHEKSKDLDKEMKDLTKDVQALSKEKEAAEIRRTEAIKKHTELELDVKDIEEKMSGNIRAKDDAVKQLEILKQEIQDSMNELDEINPLYENQVTREKEITKGIMEREKQLSILYQKQGRATQFSNKAARDKWLQKEIRDLNVVLSSNLDQERKLQDEIHRLNSELREQDVYIESRKTEIANLESLISQSRQGFNFQRSQRDELQNERKVLWGKETELSAEIDKLRTEVEKAEKSLDHATPGEVRRGLNSVRKICNEYKIPGVFGPIIELLDCDERFFTAVEVTAGNSLFHVVVENDDISTQIIRHLNSLKGGRVTFIPLNRVTAPRVYYPQSSDVIPLLKKLKFSPNYTAAFAQVFARTVICRDLDVATRVARDNNLDCITLEGDQVSKKGGMTGGFYDHRRSRLKFMNIIMQNTKSINVKEEELERIDQKITELVTEQQKIDAKQSHDKSELEQLKQDIANANKQKKLLSKALENKRKSLADVQTQIVQLKASVAMKEAEMGTELIDHLTPEEKDILSRLNPEITDLKESLIKCKTERIETETRKAELDTNLTTNLTRRKQELEAIISSAESESWYGEVEIKRQELNDARQSVEDATEQLKRVLSDIDERTKKLKKIKDEKIKLKQNLEDNYERALQDEAKELEQLLSRRNMFLAKQEEYSRKIRELGPLSSDAFETYKRRNVKELHKMLHRCSEQLQQFSHVNKKALDQYVNFTEQREELQKRQAELNAGDEKIKELISALDQRKDESIERTFKGVARHFREVFSELVQGGYGHLVMMKKKDGDHGDDDNDEDGPREADLEGRVEKYIGVKVSFTGHGETQSMKQLSGGQKTVVALTLIFAIQRCDPAPFYLFDEIDAALDPQYRTAVGNMIRRLADMASTQFITTTFRPELVKVSDKIYGVTHKNRVSRVNVVSKEDALDFIEHDQSHNAD</sequence>
<dbReference type="FunFam" id="3.40.50.300:FF:000370">
    <property type="entry name" value="Structural maintenance of chromosomes 3"/>
    <property type="match status" value="1"/>
</dbReference>
<dbReference type="Gene3D" id="3.30.200.20">
    <property type="entry name" value="Phosphorylase Kinase, domain 1"/>
    <property type="match status" value="1"/>
</dbReference>
<dbReference type="InterPro" id="IPR010935">
    <property type="entry name" value="SMC_hinge"/>
</dbReference>
<dbReference type="GO" id="GO:0005634">
    <property type="term" value="C:nucleus"/>
    <property type="evidence" value="ECO:0007669"/>
    <property type="project" value="UniProtKB-SubCell"/>
</dbReference>
<accession>W9R7F0</accession>
<keyword evidence="6" id="KW-0498">Mitosis</keyword>
<comment type="similarity">
    <text evidence="2">Belongs to the SMC family. SMC3 subfamily.</text>
</comment>
<keyword evidence="3" id="KW-0132">Cell division</keyword>
<feature type="region of interest" description="Disordered" evidence="14">
    <location>
        <begin position="129"/>
        <end position="181"/>
    </location>
</feature>
<gene>
    <name evidence="16" type="ORF">L484_017161</name>
</gene>
<dbReference type="CDD" id="cd03272">
    <property type="entry name" value="ABC_SMC3_euk"/>
    <property type="match status" value="1"/>
</dbReference>
<evidence type="ECO:0000256" key="6">
    <source>
        <dbReference type="ARBA" id="ARBA00022776"/>
    </source>
</evidence>
<protein>
    <submittedName>
        <fullName evidence="16">Serine/threonine-protein kinase TOUSLED</fullName>
    </submittedName>
</protein>
<dbReference type="PROSITE" id="PS00107">
    <property type="entry name" value="PROTEIN_KINASE_ATP"/>
    <property type="match status" value="1"/>
</dbReference>
<evidence type="ECO:0000313" key="16">
    <source>
        <dbReference type="EMBL" id="EXB39682.1"/>
    </source>
</evidence>
<evidence type="ECO:0000256" key="8">
    <source>
        <dbReference type="ARBA" id="ARBA00022840"/>
    </source>
</evidence>
<feature type="region of interest" description="Disordered" evidence="14">
    <location>
        <begin position="1735"/>
        <end position="1757"/>
    </location>
</feature>
<comment type="subcellular location">
    <subcellularLocation>
        <location evidence="1">Nucleus</location>
    </subcellularLocation>
</comment>
<keyword evidence="8 12" id="KW-0067">ATP-binding</keyword>
<keyword evidence="9 13" id="KW-0175">Coiled coil</keyword>
<keyword evidence="10" id="KW-0539">Nucleus</keyword>